<dbReference type="InterPro" id="IPR000235">
    <property type="entry name" value="Ribosomal_uS7"/>
</dbReference>
<dbReference type="GO" id="GO:1990904">
    <property type="term" value="C:ribonucleoprotein complex"/>
    <property type="evidence" value="ECO:0007669"/>
    <property type="project" value="UniProtKB-KW"/>
</dbReference>
<comment type="caution">
    <text evidence="6">The sequence shown here is derived from an EMBL/GenBank/DDBJ whole genome shotgun (WGS) entry which is preliminary data.</text>
</comment>
<evidence type="ECO:0000313" key="5">
    <source>
        <dbReference type="EMBL" id="KAK7676350.1"/>
    </source>
</evidence>
<proteinExistence type="inferred from homology"/>
<dbReference type="AlphaFoldDB" id="A0AAW0FVN2"/>
<dbReference type="Pfam" id="PF00177">
    <property type="entry name" value="Ribosomal_S7"/>
    <property type="match status" value="1"/>
</dbReference>
<dbReference type="GO" id="GO:0006412">
    <property type="term" value="P:translation"/>
    <property type="evidence" value="ECO:0007669"/>
    <property type="project" value="InterPro"/>
</dbReference>
<dbReference type="Proteomes" id="UP001385951">
    <property type="component" value="Unassembled WGS sequence"/>
</dbReference>
<dbReference type="EMBL" id="JASBNA010000022">
    <property type="protein sequence ID" value="KAK7684936.1"/>
    <property type="molecule type" value="Genomic_DNA"/>
</dbReference>
<evidence type="ECO:0000259" key="4">
    <source>
        <dbReference type="Pfam" id="PF00177"/>
    </source>
</evidence>
<dbReference type="InterPro" id="IPR036823">
    <property type="entry name" value="Ribosomal_uS7_dom_sf"/>
</dbReference>
<keyword evidence="7" id="KW-1185">Reference proteome</keyword>
<protein>
    <recommendedName>
        <fullName evidence="4">Small ribosomal subunit protein uS7 domain-containing protein</fullName>
    </recommendedName>
</protein>
<dbReference type="PANTHER" id="PTHR11205">
    <property type="entry name" value="RIBOSOMAL PROTEIN S7"/>
    <property type="match status" value="1"/>
</dbReference>
<accession>A0AAW0FVN2</accession>
<sequence length="214" mass="23433">MLSVLRQSLTKTPRFTLRSVSTTPRSKGEPVLGALASALKEFPGSTPTSDVDVATLPPASPIRPSAETHFSDLPPAEDPLLQYFTNRLMQHGERQKAQKQVSRILLHLHAFTRAPPLPLFRKAIETAAPAVRVVSNKVGAKVMIRPVALQEKRRVMYAVTWIIDSCKKGKGRGQTMEERIAREMVNILNGEGATLTKKAEVHKAAVANRGSARA</sequence>
<keyword evidence="3" id="KW-0687">Ribonucleoprotein</keyword>
<keyword evidence="2" id="KW-0689">Ribosomal protein</keyword>
<evidence type="ECO:0000256" key="1">
    <source>
        <dbReference type="ARBA" id="ARBA00007151"/>
    </source>
</evidence>
<comment type="similarity">
    <text evidence="1">Belongs to the universal ribosomal protein uS7 family.</text>
</comment>
<gene>
    <name evidence="6" type="ORF">QCA50_011771</name>
    <name evidence="5" type="ORF">QCA50_020691</name>
</gene>
<evidence type="ECO:0000313" key="6">
    <source>
        <dbReference type="EMBL" id="KAK7684936.1"/>
    </source>
</evidence>
<dbReference type="InterPro" id="IPR047988">
    <property type="entry name" value="Ribosomal_uS7m_fungi"/>
</dbReference>
<evidence type="ECO:0000256" key="3">
    <source>
        <dbReference type="ARBA" id="ARBA00023274"/>
    </source>
</evidence>
<name>A0AAW0FVN2_9APHY</name>
<dbReference type="EMBL" id="JASBNA010000121">
    <property type="protein sequence ID" value="KAK7676350.1"/>
    <property type="molecule type" value="Genomic_DNA"/>
</dbReference>
<dbReference type="GO" id="GO:0005840">
    <property type="term" value="C:ribosome"/>
    <property type="evidence" value="ECO:0007669"/>
    <property type="project" value="UniProtKB-KW"/>
</dbReference>
<evidence type="ECO:0000256" key="2">
    <source>
        <dbReference type="ARBA" id="ARBA00022980"/>
    </source>
</evidence>
<dbReference type="Gene3D" id="1.10.455.10">
    <property type="entry name" value="Ribosomal protein S7 domain"/>
    <property type="match status" value="1"/>
</dbReference>
<feature type="domain" description="Small ribosomal subunit protein uS7" evidence="4">
    <location>
        <begin position="76"/>
        <end position="209"/>
    </location>
</feature>
<organism evidence="6 7">
    <name type="scientific">Cerrena zonata</name>
    <dbReference type="NCBI Taxonomy" id="2478898"/>
    <lineage>
        <taxon>Eukaryota</taxon>
        <taxon>Fungi</taxon>
        <taxon>Dikarya</taxon>
        <taxon>Basidiomycota</taxon>
        <taxon>Agaricomycotina</taxon>
        <taxon>Agaricomycetes</taxon>
        <taxon>Polyporales</taxon>
        <taxon>Cerrenaceae</taxon>
        <taxon>Cerrena</taxon>
    </lineage>
</organism>
<dbReference type="CDD" id="cd14868">
    <property type="entry name" value="uS7_Mitochondria_Fungi"/>
    <property type="match status" value="1"/>
</dbReference>
<reference evidence="6 7" key="1">
    <citation type="submission" date="2022-09" db="EMBL/GenBank/DDBJ databases">
        <authorList>
            <person name="Palmer J.M."/>
        </authorList>
    </citation>
    <scope>NUCLEOTIDE SEQUENCE [LARGE SCALE GENOMIC DNA]</scope>
    <source>
        <strain evidence="6 7">DSM 7382</strain>
    </source>
</reference>
<dbReference type="SUPFAM" id="SSF47973">
    <property type="entry name" value="Ribosomal protein S7"/>
    <property type="match status" value="1"/>
</dbReference>
<dbReference type="InterPro" id="IPR023798">
    <property type="entry name" value="Ribosomal_uS7_dom"/>
</dbReference>
<evidence type="ECO:0000313" key="7">
    <source>
        <dbReference type="Proteomes" id="UP001385951"/>
    </source>
</evidence>